<organism evidence="2 3">
    <name type="scientific">Desulfolithobacter dissulfuricans</name>
    <dbReference type="NCBI Taxonomy" id="2795293"/>
    <lineage>
        <taxon>Bacteria</taxon>
        <taxon>Pseudomonadati</taxon>
        <taxon>Thermodesulfobacteriota</taxon>
        <taxon>Desulfobulbia</taxon>
        <taxon>Desulfobulbales</taxon>
        <taxon>Desulfobulbaceae</taxon>
        <taxon>Desulfolithobacter</taxon>
    </lineage>
</organism>
<dbReference type="AlphaFoldDB" id="A0A915XK69"/>
<accession>A0A915XK69</accession>
<sequence length="248" mass="28760">MVLFSRFLPVLMGLVMLASVCRGETYTVYTEPLPPVHYVENNRVTGIATEIVREIFRLAGMDLRIEVYPWKRAYHMVLKNPGTFIYTINRTPQREKLFKWIGPILSKRTSLYRFKDRRDIVVHSVDDLKHYTTAVILGYALTQKLQALGFEDGRELIITKNKKTQMRVFLKGRADLITGNEYTIFNALKAEGFSPDVIEPVLLMSEKGYYLAANIQTDDVIVQRLREANDKLQQTDFIQKTIDAFMQR</sequence>
<evidence type="ECO:0000259" key="1">
    <source>
        <dbReference type="Pfam" id="PF00497"/>
    </source>
</evidence>
<protein>
    <submittedName>
        <fullName evidence="2">Amino acid ABC transporter substrate-binding protein</fullName>
    </submittedName>
</protein>
<evidence type="ECO:0000313" key="3">
    <source>
        <dbReference type="Proteomes" id="UP001063350"/>
    </source>
</evidence>
<feature type="domain" description="Solute-binding protein family 3/N-terminal" evidence="1">
    <location>
        <begin position="30"/>
        <end position="215"/>
    </location>
</feature>
<reference evidence="2" key="1">
    <citation type="submission" date="2020-12" db="EMBL/GenBank/DDBJ databases">
        <title>Desulfobium dissulfuricans gen. nov., sp. nov., a novel mesophilic, sulfate-reducing bacterium isolated from a deep-sea hydrothermal vent.</title>
        <authorList>
            <person name="Hashimoto Y."/>
            <person name="Tame A."/>
            <person name="Sawayama S."/>
            <person name="Miyazaki J."/>
            <person name="Takai K."/>
            <person name="Nakagawa S."/>
        </authorList>
    </citation>
    <scope>NUCLEOTIDE SEQUENCE</scope>
    <source>
        <strain evidence="2">GF1</strain>
    </source>
</reference>
<dbReference type="PANTHER" id="PTHR38834:SF3">
    <property type="entry name" value="SOLUTE-BINDING PROTEIN FAMILY 3_N-TERMINAL DOMAIN-CONTAINING PROTEIN"/>
    <property type="match status" value="1"/>
</dbReference>
<dbReference type="PANTHER" id="PTHR38834">
    <property type="entry name" value="PERIPLASMIC SUBSTRATE BINDING PROTEIN FAMILY 3"/>
    <property type="match status" value="1"/>
</dbReference>
<dbReference type="Pfam" id="PF00497">
    <property type="entry name" value="SBP_bac_3"/>
    <property type="match status" value="1"/>
</dbReference>
<name>A0A915XK69_9BACT</name>
<gene>
    <name evidence="2" type="ORF">GF1_19730</name>
</gene>
<keyword evidence="3" id="KW-1185">Reference proteome</keyword>
<dbReference type="Proteomes" id="UP001063350">
    <property type="component" value="Chromosome"/>
</dbReference>
<dbReference type="InterPro" id="IPR001638">
    <property type="entry name" value="Solute-binding_3/MltF_N"/>
</dbReference>
<dbReference type="SUPFAM" id="SSF53850">
    <property type="entry name" value="Periplasmic binding protein-like II"/>
    <property type="match status" value="1"/>
</dbReference>
<dbReference type="KEGG" id="ddu:GF1_19730"/>
<evidence type="ECO:0000313" key="2">
    <source>
        <dbReference type="EMBL" id="BCO09597.1"/>
    </source>
</evidence>
<dbReference type="EMBL" id="AP024233">
    <property type="protein sequence ID" value="BCO09597.1"/>
    <property type="molecule type" value="Genomic_DNA"/>
</dbReference>
<proteinExistence type="predicted"/>
<dbReference type="Gene3D" id="3.40.190.10">
    <property type="entry name" value="Periplasmic binding protein-like II"/>
    <property type="match status" value="2"/>
</dbReference>
<dbReference type="RefSeq" id="WP_267926348.1">
    <property type="nucleotide sequence ID" value="NZ_AP024233.1"/>
</dbReference>